<reference evidence="2" key="1">
    <citation type="submission" date="2020-10" db="EMBL/GenBank/DDBJ databases">
        <title>Sequencing the genomes of 1000 actinobacteria strains.</title>
        <authorList>
            <person name="Klenk H.-P."/>
        </authorList>
    </citation>
    <scope>NUCLEOTIDE SEQUENCE</scope>
    <source>
        <strain evidence="2">DSM 46832</strain>
    </source>
</reference>
<dbReference type="AlphaFoldDB" id="A0A927M751"/>
<name>A0A927M751_9ACTN</name>
<comment type="caution">
    <text evidence="2">The sequence shown here is derived from an EMBL/GenBank/DDBJ whole genome shotgun (WGS) entry which is preliminary data.</text>
</comment>
<feature type="region of interest" description="Disordered" evidence="1">
    <location>
        <begin position="1"/>
        <end position="35"/>
    </location>
</feature>
<evidence type="ECO:0000256" key="1">
    <source>
        <dbReference type="SAM" id="MobiDB-lite"/>
    </source>
</evidence>
<gene>
    <name evidence="2" type="ORF">H4W31_004642</name>
</gene>
<keyword evidence="3" id="KW-1185">Reference proteome</keyword>
<evidence type="ECO:0000313" key="2">
    <source>
        <dbReference type="EMBL" id="MBE1489004.1"/>
    </source>
</evidence>
<dbReference type="EMBL" id="JADBEB010000001">
    <property type="protein sequence ID" value="MBE1489004.1"/>
    <property type="molecule type" value="Genomic_DNA"/>
</dbReference>
<organism evidence="2 3">
    <name type="scientific">Plantactinospora soyae</name>
    <dbReference type="NCBI Taxonomy" id="1544732"/>
    <lineage>
        <taxon>Bacteria</taxon>
        <taxon>Bacillati</taxon>
        <taxon>Actinomycetota</taxon>
        <taxon>Actinomycetes</taxon>
        <taxon>Micromonosporales</taxon>
        <taxon>Micromonosporaceae</taxon>
        <taxon>Plantactinospora</taxon>
    </lineage>
</organism>
<proteinExistence type="predicted"/>
<dbReference type="Proteomes" id="UP000649753">
    <property type="component" value="Unassembled WGS sequence"/>
</dbReference>
<sequence length="35" mass="3694">MSTSIEPITMQLGIGSAGLRETSRTGCPNGREDDL</sequence>
<evidence type="ECO:0000313" key="3">
    <source>
        <dbReference type="Proteomes" id="UP000649753"/>
    </source>
</evidence>
<protein>
    <submittedName>
        <fullName evidence="2">Uncharacterized protein</fullName>
    </submittedName>
</protein>
<accession>A0A927M751</accession>